<dbReference type="InterPro" id="IPR051240">
    <property type="entry name" value="Mito_RNA-Proc/Resp"/>
</dbReference>
<dbReference type="PANTHER" id="PTHR47933">
    <property type="entry name" value="PENTATRICOPEPTIDE REPEAT-CONTAINING PROTEIN 1, MITOCHONDRIAL"/>
    <property type="match status" value="1"/>
</dbReference>
<reference evidence="2" key="1">
    <citation type="submission" date="2022-07" db="EMBL/GenBank/DDBJ databases">
        <title>Fungi with potential for degradation of polypropylene.</title>
        <authorList>
            <person name="Gostincar C."/>
        </authorList>
    </citation>
    <scope>NUCLEOTIDE SEQUENCE</scope>
    <source>
        <strain evidence="2">EXF-13308</strain>
    </source>
</reference>
<gene>
    <name evidence="2" type="ORF">NKR23_g7747</name>
</gene>
<dbReference type="EMBL" id="JANBVO010000025">
    <property type="protein sequence ID" value="KAJ9141787.1"/>
    <property type="molecule type" value="Genomic_DNA"/>
</dbReference>
<evidence type="ECO:0008006" key="4">
    <source>
        <dbReference type="Google" id="ProtNLM"/>
    </source>
</evidence>
<organism evidence="2 3">
    <name type="scientific">Pleurostoma richardsiae</name>
    <dbReference type="NCBI Taxonomy" id="41990"/>
    <lineage>
        <taxon>Eukaryota</taxon>
        <taxon>Fungi</taxon>
        <taxon>Dikarya</taxon>
        <taxon>Ascomycota</taxon>
        <taxon>Pezizomycotina</taxon>
        <taxon>Sordariomycetes</taxon>
        <taxon>Sordariomycetidae</taxon>
        <taxon>Calosphaeriales</taxon>
        <taxon>Pleurostomataceae</taxon>
        <taxon>Pleurostoma</taxon>
    </lineage>
</organism>
<dbReference type="GO" id="GO:0003729">
    <property type="term" value="F:mRNA binding"/>
    <property type="evidence" value="ECO:0007669"/>
    <property type="project" value="TreeGrafter"/>
</dbReference>
<keyword evidence="1" id="KW-0677">Repeat</keyword>
<evidence type="ECO:0000256" key="1">
    <source>
        <dbReference type="ARBA" id="ARBA00022737"/>
    </source>
</evidence>
<comment type="caution">
    <text evidence="2">The sequence shown here is derived from an EMBL/GenBank/DDBJ whole genome shotgun (WGS) entry which is preliminary data.</text>
</comment>
<dbReference type="Gene3D" id="1.25.40.10">
    <property type="entry name" value="Tetratricopeptide repeat domain"/>
    <property type="match status" value="2"/>
</dbReference>
<evidence type="ECO:0000313" key="3">
    <source>
        <dbReference type="Proteomes" id="UP001174694"/>
    </source>
</evidence>
<dbReference type="InterPro" id="IPR011990">
    <property type="entry name" value="TPR-like_helical_dom_sf"/>
</dbReference>
<dbReference type="AlphaFoldDB" id="A0AA38R7W4"/>
<dbReference type="InterPro" id="IPR002885">
    <property type="entry name" value="PPR_rpt"/>
</dbReference>
<dbReference type="PANTHER" id="PTHR47933:SF40">
    <property type="entry name" value="PENTATRICOPEPTIDE REPEAT-CONTAINING PROTEIN 1, MITOCHONDRIAL-RELATED"/>
    <property type="match status" value="1"/>
</dbReference>
<dbReference type="Proteomes" id="UP001174694">
    <property type="component" value="Unassembled WGS sequence"/>
</dbReference>
<protein>
    <recommendedName>
        <fullName evidence="4">Complex I intermediate-associated protein 84</fullName>
    </recommendedName>
</protein>
<keyword evidence="3" id="KW-1185">Reference proteome</keyword>
<evidence type="ECO:0000313" key="2">
    <source>
        <dbReference type="EMBL" id="KAJ9141787.1"/>
    </source>
</evidence>
<sequence length="800" mass="91046">MRAHLARNVCRRLLAQHGLLLPSAAFSARRLTRCTLYPTRPPPRISQRRTFLGIFQKPPRKVKEPELEPGYDTLLEFRSREVDTTRLPVTEELVRGFRTFFRYKTNHKRSVNSTQAFCALHLFRHLRTSVGEQGGLTLRDLHVARDALLKSPRAGGLADHLKLSRELYAEISSHQLSVPTDASAASRDIAQELISEDFAKYISALTQYGASKDAADLVSKSFEKVPSLTRGLPAARDLWTLVLRGLAKEGDEQELVRRVQEAEEFGVPYSPAAQLVMTSFYARLNKEDETLKWFKKPITDGQVPDPDTYLEIFRLCVRNKVQPPWVRQAIQDLSNSNPPKPLWDIIFQWAVVQGKGVEDIKRMIDVMVRINSDDHEVRPDITTINGLILAASEKNDPLLADRFISLASELGIKPNALTYVLQLGYRIDGNDPSGAYDSLEMLLQLTSNNEEALPVINRYIRYLCAAQPPDVERILHVTSLVERRLIVLEPETVVELCKLFLMNDQQYEVIDTLSIHSFNYSIEERAAVRDAFLAYCLDKKNSTARAWDGYSLLRQFFPETDRDARVKLMHAFFNRKRPDMACYIFGHMRAHRNDEFRPNLDIYVSCLEGLGRCPDRENLKMVHNMLKMDTTIQPTTKLYNALMIAYAACDDASRAFEFWDDISNSAEGPSYNSLAVVFGVCEALPFGDEKARDIWAKILEMEIEVPRFVFNAYCGAIASQGHVDEAKELINGMEAGFGYAPDMMTLGVTYNALRGQALQEAFEEWAKSQYPALWKEAQKKGRRKTVDGLCRLRISREMKA</sequence>
<dbReference type="Pfam" id="PF01535">
    <property type="entry name" value="PPR"/>
    <property type="match status" value="1"/>
</dbReference>
<name>A0AA38R7W4_9PEZI</name>
<proteinExistence type="predicted"/>
<accession>A0AA38R7W4</accession>